<dbReference type="RefSeq" id="WP_186775420.1">
    <property type="nucleotide sequence ID" value="NZ_SJPW01000002.1"/>
</dbReference>
<dbReference type="EMBL" id="SJPW01000002">
    <property type="protein sequence ID" value="TWU58921.1"/>
    <property type="molecule type" value="Genomic_DNA"/>
</dbReference>
<reference evidence="1 2" key="1">
    <citation type="submission" date="2019-02" db="EMBL/GenBank/DDBJ databases">
        <title>Deep-cultivation of Planctomycetes and their phenomic and genomic characterization uncovers novel biology.</title>
        <authorList>
            <person name="Wiegand S."/>
            <person name="Jogler M."/>
            <person name="Boedeker C."/>
            <person name="Pinto D."/>
            <person name="Vollmers J."/>
            <person name="Rivas-Marin E."/>
            <person name="Kohn T."/>
            <person name="Peeters S.H."/>
            <person name="Heuer A."/>
            <person name="Rast P."/>
            <person name="Oberbeckmann S."/>
            <person name="Bunk B."/>
            <person name="Jeske O."/>
            <person name="Meyerdierks A."/>
            <person name="Storesund J.E."/>
            <person name="Kallscheuer N."/>
            <person name="Luecker S."/>
            <person name="Lage O.M."/>
            <person name="Pohl T."/>
            <person name="Merkel B.J."/>
            <person name="Hornburger P."/>
            <person name="Mueller R.-W."/>
            <person name="Bruemmer F."/>
            <person name="Labrenz M."/>
            <person name="Spormann A.M."/>
            <person name="Op Den Camp H."/>
            <person name="Overmann J."/>
            <person name="Amann R."/>
            <person name="Jetten M.S.M."/>
            <person name="Mascher T."/>
            <person name="Medema M.H."/>
            <person name="Devos D.P."/>
            <person name="Kaster A.-K."/>
            <person name="Ovreas L."/>
            <person name="Rohde M."/>
            <person name="Galperin M.Y."/>
            <person name="Jogler C."/>
        </authorList>
    </citation>
    <scope>NUCLEOTIDE SEQUENCE [LARGE SCALE GENOMIC DNA]</scope>
    <source>
        <strain evidence="1 2">Poly51</strain>
    </source>
</reference>
<dbReference type="Proteomes" id="UP000318288">
    <property type="component" value="Unassembled WGS sequence"/>
</dbReference>
<sequence>MNVNALMVWLGATFLGCVVVGCGDPAPREVKETSEMSFEDAARRIEQESLMSEDSE</sequence>
<proteinExistence type="predicted"/>
<protein>
    <submittedName>
        <fullName evidence="1">Uncharacterized protein</fullName>
    </submittedName>
</protein>
<keyword evidence="2" id="KW-1185">Reference proteome</keyword>
<accession>A0A5C6FH60</accession>
<comment type="caution">
    <text evidence="1">The sequence shown here is derived from an EMBL/GenBank/DDBJ whole genome shotgun (WGS) entry which is preliminary data.</text>
</comment>
<organism evidence="1 2">
    <name type="scientific">Rubripirellula tenax</name>
    <dbReference type="NCBI Taxonomy" id="2528015"/>
    <lineage>
        <taxon>Bacteria</taxon>
        <taxon>Pseudomonadati</taxon>
        <taxon>Planctomycetota</taxon>
        <taxon>Planctomycetia</taxon>
        <taxon>Pirellulales</taxon>
        <taxon>Pirellulaceae</taxon>
        <taxon>Rubripirellula</taxon>
    </lineage>
</organism>
<gene>
    <name evidence="1" type="ORF">Poly51_17010</name>
</gene>
<name>A0A5C6FH60_9BACT</name>
<dbReference type="AlphaFoldDB" id="A0A5C6FH60"/>
<evidence type="ECO:0000313" key="1">
    <source>
        <dbReference type="EMBL" id="TWU58921.1"/>
    </source>
</evidence>
<evidence type="ECO:0000313" key="2">
    <source>
        <dbReference type="Proteomes" id="UP000318288"/>
    </source>
</evidence>